<dbReference type="Proteomes" id="UP000284057">
    <property type="component" value="Unassembled WGS sequence"/>
</dbReference>
<dbReference type="CDD" id="cd02440">
    <property type="entry name" value="AdoMet_MTases"/>
    <property type="match status" value="1"/>
</dbReference>
<dbReference type="Pfam" id="PF08241">
    <property type="entry name" value="Methyltransf_11"/>
    <property type="match status" value="1"/>
</dbReference>
<keyword evidence="2" id="KW-0489">Methyltransferase</keyword>
<keyword evidence="3" id="KW-1185">Reference proteome</keyword>
<feature type="domain" description="Methyltransferase type 11" evidence="1">
    <location>
        <begin position="71"/>
        <end position="168"/>
    </location>
</feature>
<proteinExistence type="predicted"/>
<dbReference type="EMBL" id="QUAL01000176">
    <property type="protein sequence ID" value="RIQ20220.1"/>
    <property type="molecule type" value="Genomic_DNA"/>
</dbReference>
<dbReference type="InterPro" id="IPR013216">
    <property type="entry name" value="Methyltransf_11"/>
</dbReference>
<comment type="caution">
    <text evidence="2">The sequence shown here is derived from an EMBL/GenBank/DDBJ whole genome shotgun (WGS) entry which is preliminary data.</text>
</comment>
<reference evidence="2 3" key="1">
    <citation type="submission" date="2018-09" db="EMBL/GenBank/DDBJ databases">
        <title>Isolation, diversity and antifungal activity of actinobacteria from wheat.</title>
        <authorList>
            <person name="Han C."/>
        </authorList>
    </citation>
    <scope>NUCLEOTIDE SEQUENCE [LARGE SCALE GENOMIC DNA]</scope>
    <source>
        <strain evidence="2 3">NEAU-YY265</strain>
    </source>
</reference>
<dbReference type="InterPro" id="IPR029063">
    <property type="entry name" value="SAM-dependent_MTases_sf"/>
</dbReference>
<organism evidence="2 3">
    <name type="scientific">Jiangella rhizosphaerae</name>
    <dbReference type="NCBI Taxonomy" id="2293569"/>
    <lineage>
        <taxon>Bacteria</taxon>
        <taxon>Bacillati</taxon>
        <taxon>Actinomycetota</taxon>
        <taxon>Actinomycetes</taxon>
        <taxon>Jiangellales</taxon>
        <taxon>Jiangellaceae</taxon>
        <taxon>Jiangella</taxon>
    </lineage>
</organism>
<evidence type="ECO:0000313" key="2">
    <source>
        <dbReference type="EMBL" id="RIQ20220.1"/>
    </source>
</evidence>
<accession>A0A418KML4</accession>
<gene>
    <name evidence="2" type="ORF">DY240_18880</name>
</gene>
<dbReference type="RefSeq" id="WP_119661393.1">
    <property type="nucleotide sequence ID" value="NZ_QUAL01000176.1"/>
</dbReference>
<name>A0A418KML4_9ACTN</name>
<dbReference type="OrthoDB" id="5566900at2"/>
<dbReference type="AlphaFoldDB" id="A0A418KML4"/>
<dbReference type="GO" id="GO:0032259">
    <property type="term" value="P:methylation"/>
    <property type="evidence" value="ECO:0007669"/>
    <property type="project" value="UniProtKB-KW"/>
</dbReference>
<dbReference type="SUPFAM" id="SSF53335">
    <property type="entry name" value="S-adenosyl-L-methionine-dependent methyltransferases"/>
    <property type="match status" value="1"/>
</dbReference>
<protein>
    <submittedName>
        <fullName evidence="2">Class I SAM-dependent methyltransferase</fullName>
    </submittedName>
</protein>
<evidence type="ECO:0000259" key="1">
    <source>
        <dbReference type="Pfam" id="PF08241"/>
    </source>
</evidence>
<dbReference type="GO" id="GO:0008757">
    <property type="term" value="F:S-adenosylmethionine-dependent methyltransferase activity"/>
    <property type="evidence" value="ECO:0007669"/>
    <property type="project" value="InterPro"/>
</dbReference>
<evidence type="ECO:0000313" key="3">
    <source>
        <dbReference type="Proteomes" id="UP000284057"/>
    </source>
</evidence>
<dbReference type="PANTHER" id="PTHR43591">
    <property type="entry name" value="METHYLTRANSFERASE"/>
    <property type="match status" value="1"/>
</dbReference>
<keyword evidence="2" id="KW-0808">Transferase</keyword>
<sequence>MTGEQRPPASAEDIERAWNDTKLAQVLYHDWEAQTYDDKWSISFDERCISYARDRFAAAAGTAGWPYGPALEIGAGTGFFSLNLRQAGVLSDVTVTDISPGMVDAAKRNARQLGFEIAGEVADAEKLPFPDETFDVVVGHAVIHHLPDVEQAFREMLRVLRPGGRVVICGEPTKYGDRIARALSRATWWATTRATRLPGLSGWARSREELDESSRAAALESVVDLHTFDPDELTALVTRAGFTRASAVTEELTAAWFGWPVRTFEHAVNPDRLGWGWAMFAYKSWLRLSAADRVLARVVPRELFYNVSVTALRPE</sequence>
<dbReference type="PANTHER" id="PTHR43591:SF24">
    <property type="entry name" value="2-METHOXY-6-POLYPRENYL-1,4-BENZOQUINOL METHYLASE, MITOCHONDRIAL"/>
    <property type="match status" value="1"/>
</dbReference>
<dbReference type="Gene3D" id="3.40.50.150">
    <property type="entry name" value="Vaccinia Virus protein VP39"/>
    <property type="match status" value="1"/>
</dbReference>